<organism evidence="1 2">
    <name type="scientific">Dendrobium nobile</name>
    <name type="common">Orchid</name>
    <dbReference type="NCBI Taxonomy" id="94219"/>
    <lineage>
        <taxon>Eukaryota</taxon>
        <taxon>Viridiplantae</taxon>
        <taxon>Streptophyta</taxon>
        <taxon>Embryophyta</taxon>
        <taxon>Tracheophyta</taxon>
        <taxon>Spermatophyta</taxon>
        <taxon>Magnoliopsida</taxon>
        <taxon>Liliopsida</taxon>
        <taxon>Asparagales</taxon>
        <taxon>Orchidaceae</taxon>
        <taxon>Epidendroideae</taxon>
        <taxon>Malaxideae</taxon>
        <taxon>Dendrobiinae</taxon>
        <taxon>Dendrobium</taxon>
    </lineage>
</organism>
<evidence type="ECO:0000313" key="2">
    <source>
        <dbReference type="Proteomes" id="UP000829196"/>
    </source>
</evidence>
<dbReference type="Proteomes" id="UP000829196">
    <property type="component" value="Unassembled WGS sequence"/>
</dbReference>
<accession>A0A8T3A3U3</accession>
<evidence type="ECO:0000313" key="1">
    <source>
        <dbReference type="EMBL" id="KAI0489088.1"/>
    </source>
</evidence>
<sequence length="64" mass="7584">MTNKDGRICRFTGRSKYRGCSYCSLYMWDVREKKIPDEALRQDRIPKADCSSRFRAFVPGCHYL</sequence>
<gene>
    <name evidence="1" type="ORF">KFK09_028929</name>
</gene>
<comment type="caution">
    <text evidence="1">The sequence shown here is derived from an EMBL/GenBank/DDBJ whole genome shotgun (WGS) entry which is preliminary data.</text>
</comment>
<dbReference type="AlphaFoldDB" id="A0A8T3A3U3"/>
<keyword evidence="2" id="KW-1185">Reference proteome</keyword>
<reference evidence="1" key="1">
    <citation type="journal article" date="2022" name="Front. Genet.">
        <title>Chromosome-Scale Assembly of the Dendrobium nobile Genome Provides Insights Into the Molecular Mechanism of the Biosynthesis of the Medicinal Active Ingredient of Dendrobium.</title>
        <authorList>
            <person name="Xu Q."/>
            <person name="Niu S.-C."/>
            <person name="Li K.-L."/>
            <person name="Zheng P.-J."/>
            <person name="Zhang X.-J."/>
            <person name="Jia Y."/>
            <person name="Liu Y."/>
            <person name="Niu Y.-X."/>
            <person name="Yu L.-H."/>
            <person name="Chen D.-F."/>
            <person name="Zhang G.-Q."/>
        </authorList>
    </citation>
    <scope>NUCLEOTIDE SEQUENCE</scope>
    <source>
        <tissue evidence="1">Leaf</tissue>
    </source>
</reference>
<protein>
    <submittedName>
        <fullName evidence="1">Uncharacterized protein</fullName>
    </submittedName>
</protein>
<proteinExistence type="predicted"/>
<name>A0A8T3A3U3_DENNO</name>
<dbReference type="EMBL" id="JAGYWB010000019">
    <property type="protein sequence ID" value="KAI0489088.1"/>
    <property type="molecule type" value="Genomic_DNA"/>
</dbReference>